<dbReference type="EMBL" id="CM029052">
    <property type="protein sequence ID" value="KAG2558270.1"/>
    <property type="molecule type" value="Genomic_DNA"/>
</dbReference>
<reference evidence="2 3" key="1">
    <citation type="submission" date="2020-05" db="EMBL/GenBank/DDBJ databases">
        <title>WGS assembly of Panicum virgatum.</title>
        <authorList>
            <person name="Lovell J.T."/>
            <person name="Jenkins J."/>
            <person name="Shu S."/>
            <person name="Juenger T.E."/>
            <person name="Schmutz J."/>
        </authorList>
    </citation>
    <scope>NUCLEOTIDE SEQUENCE [LARGE SCALE GENOMIC DNA]</scope>
    <source>
        <strain evidence="2">AP13</strain>
        <strain evidence="3">cv. AP13</strain>
    </source>
</reference>
<sequence>MEKRKRVLELRDRLDRTLALPDLAEESSLRALVKKQILASSLTGYDEVLGDIDLIAETRAKEVSEFLEMLDTSRDRRSSKVHGSPQKEWKVKQDTDQLRVMYREGPDGTPFHTLLAEGFADGPIDVCTCVSWEPALYKKWFPQYNLPTFRIDQSGCLKKVRIGEEICLLRVKVPWPVSEREALLHYFELEYLKEDVVIVIMKTISDLDTINIRTHGFSRDGIPEAGDTVRIDVFGGFVLQRITKDRSFFRAIANMDMKLDFVPPWLINFMSRQLIGSGHKLYQKAVSTVATCDEDYKKALRGPLYVRIREYQDSGDKAKVTTAEENATEVPPDNPIVQNHLTVKNTTSNSEIVEEESEQNMSFKVDRLPSSPPYVPAEQAQQIKNIPFISPEVEHALGILDSAIAVIRGDKTTNITTLQNLLSDNATLEESTVGSRSSKANIRNADSLLKRGPATTQTQNSREIGQAYSLPSGKVSNRAEDAIDKDSLKNSTAFTVTRTMSMTLRSAIRVHGEESLDTNGFHQNGFSNNTESKRVRKTRRWPCCLTPTTIG</sequence>
<comment type="caution">
    <text evidence="2">The sequence shown here is derived from an EMBL/GenBank/DDBJ whole genome shotgun (WGS) entry which is preliminary data.</text>
</comment>
<accession>A0A8T0P9H7</accession>
<comment type="subcellular location">
    <subcellularLocation>
        <location evidence="1">Nucleus</location>
    </subcellularLocation>
</comment>
<dbReference type="GO" id="GO:0005634">
    <property type="term" value="C:nucleus"/>
    <property type="evidence" value="ECO:0007669"/>
    <property type="project" value="UniProtKB-SubCell"/>
</dbReference>
<gene>
    <name evidence="2" type="ORF">PVAP13_8NG180400</name>
</gene>
<evidence type="ECO:0000313" key="2">
    <source>
        <dbReference type="EMBL" id="KAG2558270.1"/>
    </source>
</evidence>
<proteinExistence type="predicted"/>
<protein>
    <submittedName>
        <fullName evidence="2">Uncharacterized protein</fullName>
    </submittedName>
</protein>
<dbReference type="PANTHER" id="PTHR34560">
    <property type="entry name" value="POLYKETIDE CYCLASE/DEHYDRASE/LIPID TRANSPORT SUPERFAMILY PROTEIN"/>
    <property type="match status" value="1"/>
</dbReference>
<dbReference type="EMBL" id="CM029052">
    <property type="protein sequence ID" value="KAG2558269.1"/>
    <property type="molecule type" value="Genomic_DNA"/>
</dbReference>
<dbReference type="OrthoDB" id="17317at2759"/>
<dbReference type="InterPro" id="IPR023393">
    <property type="entry name" value="START-like_dom_sf"/>
</dbReference>
<dbReference type="PANTHER" id="PTHR34560:SF1">
    <property type="entry name" value="START DOMAIN-CONTAINING PROTEIN"/>
    <property type="match status" value="1"/>
</dbReference>
<dbReference type="AlphaFoldDB" id="A0A8T0P9H7"/>
<organism evidence="2 3">
    <name type="scientific">Panicum virgatum</name>
    <name type="common">Blackwell switchgrass</name>
    <dbReference type="NCBI Taxonomy" id="38727"/>
    <lineage>
        <taxon>Eukaryota</taxon>
        <taxon>Viridiplantae</taxon>
        <taxon>Streptophyta</taxon>
        <taxon>Embryophyta</taxon>
        <taxon>Tracheophyta</taxon>
        <taxon>Spermatophyta</taxon>
        <taxon>Magnoliopsida</taxon>
        <taxon>Liliopsida</taxon>
        <taxon>Poales</taxon>
        <taxon>Poaceae</taxon>
        <taxon>PACMAD clade</taxon>
        <taxon>Panicoideae</taxon>
        <taxon>Panicodae</taxon>
        <taxon>Paniceae</taxon>
        <taxon>Panicinae</taxon>
        <taxon>Panicum</taxon>
        <taxon>Panicum sect. Hiantes</taxon>
    </lineage>
</organism>
<evidence type="ECO:0000256" key="1">
    <source>
        <dbReference type="ARBA" id="ARBA00004123"/>
    </source>
</evidence>
<dbReference type="SUPFAM" id="SSF55961">
    <property type="entry name" value="Bet v1-like"/>
    <property type="match status" value="1"/>
</dbReference>
<evidence type="ECO:0000313" key="3">
    <source>
        <dbReference type="Proteomes" id="UP000823388"/>
    </source>
</evidence>
<name>A0A8T0P9H7_PANVG</name>
<dbReference type="Proteomes" id="UP000823388">
    <property type="component" value="Chromosome 8N"/>
</dbReference>
<keyword evidence="3" id="KW-1185">Reference proteome</keyword>
<dbReference type="Gene3D" id="3.30.530.20">
    <property type="match status" value="1"/>
</dbReference>